<dbReference type="SUPFAM" id="SSF52058">
    <property type="entry name" value="L domain-like"/>
    <property type="match status" value="1"/>
</dbReference>
<feature type="chain" id="PRO_5043776330" description="Leucine-rich repeat-containing N-terminal plant-type domain-containing protein" evidence="4">
    <location>
        <begin position="21"/>
        <end position="206"/>
    </location>
</feature>
<dbReference type="EMBL" id="JAIWQS010000001">
    <property type="protein sequence ID" value="KAJ8773652.1"/>
    <property type="molecule type" value="Genomic_DNA"/>
</dbReference>
<keyword evidence="7" id="KW-1185">Reference proteome</keyword>
<organism evidence="6 7">
    <name type="scientific">Erythroxylum novogranatense</name>
    <dbReference type="NCBI Taxonomy" id="1862640"/>
    <lineage>
        <taxon>Eukaryota</taxon>
        <taxon>Viridiplantae</taxon>
        <taxon>Streptophyta</taxon>
        <taxon>Embryophyta</taxon>
        <taxon>Tracheophyta</taxon>
        <taxon>Spermatophyta</taxon>
        <taxon>Magnoliopsida</taxon>
        <taxon>eudicotyledons</taxon>
        <taxon>Gunneridae</taxon>
        <taxon>Pentapetalae</taxon>
        <taxon>rosids</taxon>
        <taxon>fabids</taxon>
        <taxon>Malpighiales</taxon>
        <taxon>Erythroxylaceae</taxon>
        <taxon>Erythroxylum</taxon>
    </lineage>
</organism>
<dbReference type="Pfam" id="PF13855">
    <property type="entry name" value="LRR_8"/>
    <property type="match status" value="1"/>
</dbReference>
<evidence type="ECO:0000259" key="5">
    <source>
        <dbReference type="Pfam" id="PF08263"/>
    </source>
</evidence>
<keyword evidence="3" id="KW-0677">Repeat</keyword>
<feature type="signal peptide" evidence="4">
    <location>
        <begin position="1"/>
        <end position="20"/>
    </location>
</feature>
<dbReference type="PANTHER" id="PTHR47988">
    <property type="entry name" value="SOMATIC EMBRYOGENESIS RECEPTOR KINASE 1"/>
    <property type="match status" value="1"/>
</dbReference>
<sequence>MASTILISLLFAVVVVTVSSNSEGDALSAWKTHLVDPNNVLSSWNPKEVNPCTWFHVTCNNENSVTRVDLGSAGLSGSLVPQLGALTNLQYLELFDNNFSGSIPSEFGGLKSLISLGLNHNQLSGPIPASLGNLQSLRFMRLNSNRLRGALPSSIFKLINSGNLRIMNISDNHLSGTYHARDSKGFAVTTFIQDPKTTAIYEEKVR</sequence>
<accession>A0AAV8U2Z3</accession>
<dbReference type="InterPro" id="IPR032675">
    <property type="entry name" value="LRR_dom_sf"/>
</dbReference>
<dbReference type="InterPro" id="IPR013210">
    <property type="entry name" value="LRR_N_plant-typ"/>
</dbReference>
<evidence type="ECO:0000256" key="4">
    <source>
        <dbReference type="SAM" id="SignalP"/>
    </source>
</evidence>
<evidence type="ECO:0000256" key="1">
    <source>
        <dbReference type="ARBA" id="ARBA00022614"/>
    </source>
</evidence>
<dbReference type="Proteomes" id="UP001159364">
    <property type="component" value="Linkage Group LG01"/>
</dbReference>
<dbReference type="InterPro" id="IPR001611">
    <property type="entry name" value="Leu-rich_rpt"/>
</dbReference>
<gene>
    <name evidence="6" type="ORF">K2173_005898</name>
</gene>
<evidence type="ECO:0000313" key="7">
    <source>
        <dbReference type="Proteomes" id="UP001159364"/>
    </source>
</evidence>
<proteinExistence type="predicted"/>
<dbReference type="Pfam" id="PF08263">
    <property type="entry name" value="LRRNT_2"/>
    <property type="match status" value="1"/>
</dbReference>
<dbReference type="AlphaFoldDB" id="A0AAV8U2Z3"/>
<name>A0AAV8U2Z3_9ROSI</name>
<comment type="caution">
    <text evidence="6">The sequence shown here is derived from an EMBL/GenBank/DDBJ whole genome shotgun (WGS) entry which is preliminary data.</text>
</comment>
<reference evidence="6 7" key="1">
    <citation type="submission" date="2021-09" db="EMBL/GenBank/DDBJ databases">
        <title>Genomic insights and catalytic innovation underlie evolution of tropane alkaloids biosynthesis.</title>
        <authorList>
            <person name="Wang Y.-J."/>
            <person name="Tian T."/>
            <person name="Huang J.-P."/>
            <person name="Huang S.-X."/>
        </authorList>
    </citation>
    <scope>NUCLEOTIDE SEQUENCE [LARGE SCALE GENOMIC DNA]</scope>
    <source>
        <strain evidence="6">KIB-2018</strain>
        <tissue evidence="6">Leaf</tissue>
    </source>
</reference>
<protein>
    <recommendedName>
        <fullName evidence="5">Leucine-rich repeat-containing N-terminal plant-type domain-containing protein</fullName>
    </recommendedName>
</protein>
<keyword evidence="2 4" id="KW-0732">Signal</keyword>
<keyword evidence="1" id="KW-0433">Leucine-rich repeat</keyword>
<evidence type="ECO:0000313" key="6">
    <source>
        <dbReference type="EMBL" id="KAJ8773652.1"/>
    </source>
</evidence>
<dbReference type="Gene3D" id="3.80.10.10">
    <property type="entry name" value="Ribonuclease Inhibitor"/>
    <property type="match status" value="1"/>
</dbReference>
<evidence type="ECO:0000256" key="2">
    <source>
        <dbReference type="ARBA" id="ARBA00022729"/>
    </source>
</evidence>
<feature type="domain" description="Leucine-rich repeat-containing N-terminal plant-type" evidence="5">
    <location>
        <begin position="20"/>
        <end position="60"/>
    </location>
</feature>
<dbReference type="FunFam" id="3.80.10.10:FF:000024">
    <property type="entry name" value="Somatic embryogenesis receptor kinase 1"/>
    <property type="match status" value="1"/>
</dbReference>
<evidence type="ECO:0000256" key="3">
    <source>
        <dbReference type="ARBA" id="ARBA00022737"/>
    </source>
</evidence>